<accession>H5XR32</accession>
<feature type="transmembrane region" description="Helical" evidence="1">
    <location>
        <begin position="211"/>
        <end position="234"/>
    </location>
</feature>
<feature type="transmembrane region" description="Helical" evidence="1">
    <location>
        <begin position="60"/>
        <end position="81"/>
    </location>
</feature>
<organism evidence="2 3">
    <name type="scientific">Saccharomonospora cyanea NA-134</name>
    <dbReference type="NCBI Taxonomy" id="882082"/>
    <lineage>
        <taxon>Bacteria</taxon>
        <taxon>Bacillati</taxon>
        <taxon>Actinomycetota</taxon>
        <taxon>Actinomycetes</taxon>
        <taxon>Pseudonocardiales</taxon>
        <taxon>Pseudonocardiaceae</taxon>
        <taxon>Saccharomonospora</taxon>
    </lineage>
</organism>
<feature type="transmembrane region" description="Helical" evidence="1">
    <location>
        <begin position="146"/>
        <end position="166"/>
    </location>
</feature>
<keyword evidence="3" id="KW-1185">Reference proteome</keyword>
<dbReference type="Proteomes" id="UP000002791">
    <property type="component" value="Chromosome"/>
</dbReference>
<dbReference type="HOGENOM" id="CLU_048553_0_0_11"/>
<feature type="transmembrane region" description="Helical" evidence="1">
    <location>
        <begin position="240"/>
        <end position="262"/>
    </location>
</feature>
<feature type="transmembrane region" description="Helical" evidence="1">
    <location>
        <begin position="116"/>
        <end position="134"/>
    </location>
</feature>
<evidence type="ECO:0000313" key="2">
    <source>
        <dbReference type="EMBL" id="EHR62273.1"/>
    </source>
</evidence>
<dbReference type="OrthoDB" id="3280889at2"/>
<evidence type="ECO:0000313" key="3">
    <source>
        <dbReference type="Proteomes" id="UP000002791"/>
    </source>
</evidence>
<dbReference type="STRING" id="882082.SaccyDRAFT_3442"/>
<dbReference type="EMBL" id="CM001440">
    <property type="protein sequence ID" value="EHR62273.1"/>
    <property type="molecule type" value="Genomic_DNA"/>
</dbReference>
<name>H5XR32_9PSEU</name>
<feature type="transmembrane region" description="Helical" evidence="1">
    <location>
        <begin position="178"/>
        <end position="199"/>
    </location>
</feature>
<feature type="transmembrane region" description="Helical" evidence="1">
    <location>
        <begin position="93"/>
        <end position="110"/>
    </location>
</feature>
<gene>
    <name evidence="2" type="ORF">SaccyDRAFT_3442</name>
</gene>
<dbReference type="eggNOG" id="ENOG502ZJGZ">
    <property type="taxonomic scope" value="Bacteria"/>
</dbReference>
<feature type="transmembrane region" description="Helical" evidence="1">
    <location>
        <begin position="34"/>
        <end position="54"/>
    </location>
</feature>
<proteinExistence type="predicted"/>
<keyword evidence="1" id="KW-0812">Transmembrane</keyword>
<keyword evidence="1" id="KW-1133">Transmembrane helix</keyword>
<dbReference type="RefSeq" id="WP_005457958.1">
    <property type="nucleotide sequence ID" value="NZ_CM001440.1"/>
</dbReference>
<feature type="transmembrane region" description="Helical" evidence="1">
    <location>
        <begin position="6"/>
        <end position="22"/>
    </location>
</feature>
<keyword evidence="1" id="KW-0472">Membrane</keyword>
<sequence>MTWSVVSVLAFAVSWWLGLYLLSRGPGKPELRRAGAGLLGYALALVVDAMLGHVDETASARFVLVCLPAVVWSGVFVRFFGERTKLAERVWRRVLWPVVLVSACAILAGVEAARFALAAAAAVALLIGLVGALLEHSSLREPAVRAAGVPALLVVGSLLLGLGLVLPLTGLELLPRELSLPLVGLDLVLLGLGIALADAFDEGQALKTDMLRSFVTAAAAAVVFGGQAAVALVLTGPRPVLVALLYGIVAAAVALQTLATPLHTAVDRIVLRSRPAVRRSREELRDAADALARQAPGTALAALDEREFTRLTRRALSHYGDLGKLVSSPLVNLPAVRRRLAETNAPDSPLGRAAVLKALLAESIARLKPATGEDFGTSEEWRHYNALYFYYVVGIRPYSVRTKRTDLDPVARRALAWFVDQVPERTLYNWQNAAARIVAAELRAELAPPVHPL</sequence>
<evidence type="ECO:0000256" key="1">
    <source>
        <dbReference type="SAM" id="Phobius"/>
    </source>
</evidence>
<reference evidence="2 3" key="1">
    <citation type="submission" date="2011-11" db="EMBL/GenBank/DDBJ databases">
        <title>The Noncontiguous Finished sequence of Saccharomonospora cyanea NA-134.</title>
        <authorList>
            <consortium name="US DOE Joint Genome Institute"/>
            <person name="Lucas S."/>
            <person name="Han J."/>
            <person name="Lapidus A."/>
            <person name="Cheng J.-F."/>
            <person name="Goodwin L."/>
            <person name="Pitluck S."/>
            <person name="Peters L."/>
            <person name="Ovchinnikova G."/>
            <person name="Lu M."/>
            <person name="Detter J.C."/>
            <person name="Han C."/>
            <person name="Tapia R."/>
            <person name="Land M."/>
            <person name="Hauser L."/>
            <person name="Kyrpides N."/>
            <person name="Ivanova N."/>
            <person name="Pagani I."/>
            <person name="Brambilla E.-M."/>
            <person name="Klenk H.-P."/>
            <person name="Woyke T."/>
        </authorList>
    </citation>
    <scope>NUCLEOTIDE SEQUENCE [LARGE SCALE GENOMIC DNA]</scope>
    <source>
        <strain evidence="2 3">NA-134</strain>
    </source>
</reference>
<dbReference type="AlphaFoldDB" id="H5XR32"/>
<protein>
    <submittedName>
        <fullName evidence="2">Uncharacterized protein</fullName>
    </submittedName>
</protein>